<gene>
    <name evidence="3" type="ORF">NY40_0391</name>
</gene>
<name>A0A060PZV7_HELPX</name>
<dbReference type="InterPro" id="IPR027417">
    <property type="entry name" value="P-loop_NTPase"/>
</dbReference>
<proteinExistence type="inferred from homology"/>
<evidence type="ECO:0000313" key="4">
    <source>
        <dbReference type="Proteomes" id="UP000031662"/>
    </source>
</evidence>
<dbReference type="PANTHER" id="PTHR30486">
    <property type="entry name" value="TWITCHING MOTILITY PROTEIN PILT"/>
    <property type="match status" value="1"/>
</dbReference>
<organism evidence="3 4">
    <name type="scientific">Helicobacter pylori NY40</name>
    <dbReference type="NCBI Taxonomy" id="1426844"/>
    <lineage>
        <taxon>Bacteria</taxon>
        <taxon>Pseudomonadati</taxon>
        <taxon>Campylobacterota</taxon>
        <taxon>Epsilonproteobacteria</taxon>
        <taxon>Campylobacterales</taxon>
        <taxon>Helicobacteraceae</taxon>
        <taxon>Helicobacter</taxon>
    </lineage>
</organism>
<protein>
    <submittedName>
        <fullName evidence="3">Type IV secretion system ATPase</fullName>
    </submittedName>
</protein>
<feature type="domain" description="Bacterial type II secretion system protein E" evidence="2">
    <location>
        <begin position="85"/>
        <end position="256"/>
    </location>
</feature>
<reference evidence="3 4" key="1">
    <citation type="submission" date="2013-11" db="EMBL/GenBank/DDBJ databases">
        <title>Estimation of Helicobacter pylori bacteriophage ecology using H. pylori isolates.</title>
        <authorList>
            <person name="Uchiyama J."/>
            <person name="Takemura-Uchiyama I."/>
            <person name="Ujihara T."/>
            <person name="Matsuzaki S."/>
        </authorList>
    </citation>
    <scope>NUCLEOTIDE SEQUENCE [LARGE SCALE GENOMIC DNA]</scope>
    <source>
        <strain evidence="3 4">NY40</strain>
    </source>
</reference>
<dbReference type="SUPFAM" id="SSF52540">
    <property type="entry name" value="P-loop containing nucleoside triphosphate hydrolases"/>
    <property type="match status" value="1"/>
</dbReference>
<dbReference type="Gene3D" id="3.30.450.90">
    <property type="match status" value="1"/>
</dbReference>
<dbReference type="RefSeq" id="WP_041050005.1">
    <property type="nucleotide sequence ID" value="NZ_AP014523.1"/>
</dbReference>
<dbReference type="Gene3D" id="3.40.50.300">
    <property type="entry name" value="P-loop containing nucleotide triphosphate hydrolases"/>
    <property type="match status" value="1"/>
</dbReference>
<accession>A0A060PZV7</accession>
<evidence type="ECO:0000256" key="1">
    <source>
        <dbReference type="ARBA" id="ARBA00006611"/>
    </source>
</evidence>
<dbReference type="EMBL" id="AP014523">
    <property type="protein sequence ID" value="BAO97412.1"/>
    <property type="molecule type" value="Genomic_DNA"/>
</dbReference>
<evidence type="ECO:0000313" key="3">
    <source>
        <dbReference type="EMBL" id="BAO97412.1"/>
    </source>
</evidence>
<dbReference type="InterPro" id="IPR001482">
    <property type="entry name" value="T2SS/T4SS_dom"/>
</dbReference>
<dbReference type="CDD" id="cd01130">
    <property type="entry name" value="VirB11-like_ATPase"/>
    <property type="match status" value="1"/>
</dbReference>
<dbReference type="PANTHER" id="PTHR30486:SF6">
    <property type="entry name" value="TYPE IV PILUS RETRACTATION ATPASE PILT"/>
    <property type="match status" value="1"/>
</dbReference>
<evidence type="ECO:0000259" key="2">
    <source>
        <dbReference type="Pfam" id="PF00437"/>
    </source>
</evidence>
<dbReference type="GO" id="GO:0016887">
    <property type="term" value="F:ATP hydrolysis activity"/>
    <property type="evidence" value="ECO:0007669"/>
    <property type="project" value="InterPro"/>
</dbReference>
<comment type="similarity">
    <text evidence="1">Belongs to the GSP E family.</text>
</comment>
<dbReference type="AlphaFoldDB" id="A0A060PZV7"/>
<dbReference type="HOGENOM" id="CLU_005379_3_2_7"/>
<sequence length="304" mass="34572">METLQTHRVLQALIGHFTPFLESGITELIINTEQELWLYKINNTREKRGHVLFDKAFLLRFCEQLASFRGLFFDEEHPTLNCSIPFTRYRVSANHFSITTNNQITLNIRVPRLKPLSLDDFTFKASDPKGLKDLALKGHNILISGETSSGKTSLLNALLDCVNKNERVVSVEDSQELDLKAFSNCVGLLVGKQENTHFNYEDALNMAMRLNPDRLIVGEIDTRNAALFLRLGNTGHKGMLSTIHANSAQNTLEALSLNLSMRYTHSLDKDLMRAYFKSAIDVIVHVNRINNERQIAEVLWTKEL</sequence>
<dbReference type="Pfam" id="PF00437">
    <property type="entry name" value="T2SSE"/>
    <property type="match status" value="1"/>
</dbReference>
<dbReference type="InterPro" id="IPR050921">
    <property type="entry name" value="T4SS_GSP_E_ATPase"/>
</dbReference>
<dbReference type="Proteomes" id="UP000031662">
    <property type="component" value="Chromosome"/>
</dbReference>